<evidence type="ECO:0000259" key="2">
    <source>
        <dbReference type="Pfam" id="PF08327"/>
    </source>
</evidence>
<dbReference type="EMBL" id="VMRY01000016">
    <property type="protein sequence ID" value="TVT56948.1"/>
    <property type="molecule type" value="Genomic_DNA"/>
</dbReference>
<dbReference type="SUPFAM" id="SSF55961">
    <property type="entry name" value="Bet v1-like"/>
    <property type="match status" value="1"/>
</dbReference>
<comment type="similarity">
    <text evidence="1">Belongs to the AHA1 family.</text>
</comment>
<dbReference type="Pfam" id="PF08327">
    <property type="entry name" value="AHSA1"/>
    <property type="match status" value="1"/>
</dbReference>
<accession>A0A558D7H5</accession>
<evidence type="ECO:0000313" key="3">
    <source>
        <dbReference type="EMBL" id="TVT56948.1"/>
    </source>
</evidence>
<organism evidence="3 4">
    <name type="scientific">Sedimenticola thiotaurini</name>
    <dbReference type="NCBI Taxonomy" id="1543721"/>
    <lineage>
        <taxon>Bacteria</taxon>
        <taxon>Pseudomonadati</taxon>
        <taxon>Pseudomonadota</taxon>
        <taxon>Gammaproteobacteria</taxon>
        <taxon>Chromatiales</taxon>
        <taxon>Sedimenticolaceae</taxon>
        <taxon>Sedimenticola</taxon>
    </lineage>
</organism>
<comment type="caution">
    <text evidence="3">The sequence shown here is derived from an EMBL/GenBank/DDBJ whole genome shotgun (WGS) entry which is preliminary data.</text>
</comment>
<dbReference type="InterPro" id="IPR013538">
    <property type="entry name" value="ASHA1/2-like_C"/>
</dbReference>
<dbReference type="Gene3D" id="3.30.530.20">
    <property type="match status" value="1"/>
</dbReference>
<protein>
    <submittedName>
        <fullName evidence="3">SRPBCC domain-containing protein</fullName>
    </submittedName>
</protein>
<evidence type="ECO:0000313" key="4">
    <source>
        <dbReference type="Proteomes" id="UP000317355"/>
    </source>
</evidence>
<gene>
    <name evidence="3" type="ORF">FHK82_06415</name>
</gene>
<dbReference type="CDD" id="cd07814">
    <property type="entry name" value="SRPBCC_CalC_Aha1-like"/>
    <property type="match status" value="1"/>
</dbReference>
<proteinExistence type="inferred from homology"/>
<sequence>MAEIHHQVGIQGSLGDIYHALTTDDGLSTWWTTDTQGAGDVGSVIHFRFDGNGPEFAVTELLPNKLVRWSHSGTMPEEWMGTEITFRLQQKTDQVMVHFSHTQWQSATDFMAHCSTKWGVFMLSLKDAIETGKGRPFPDDIQIDHT</sequence>
<dbReference type="AlphaFoldDB" id="A0A558D7H5"/>
<dbReference type="InterPro" id="IPR023393">
    <property type="entry name" value="START-like_dom_sf"/>
</dbReference>
<dbReference type="Proteomes" id="UP000317355">
    <property type="component" value="Unassembled WGS sequence"/>
</dbReference>
<evidence type="ECO:0000256" key="1">
    <source>
        <dbReference type="ARBA" id="ARBA00006817"/>
    </source>
</evidence>
<feature type="domain" description="Activator of Hsp90 ATPase homologue 1/2-like C-terminal" evidence="2">
    <location>
        <begin position="16"/>
        <end position="129"/>
    </location>
</feature>
<reference evidence="3 4" key="1">
    <citation type="submission" date="2019-07" db="EMBL/GenBank/DDBJ databases">
        <title>The pathways for chlorine oxyanion respiration interact through the shared metabolite chlorate.</title>
        <authorList>
            <person name="Barnum T.P."/>
            <person name="Cheng Y."/>
            <person name="Hill K.A."/>
            <person name="Lucas L.N."/>
            <person name="Carlson H.K."/>
            <person name="Coates J.D."/>
        </authorList>
    </citation>
    <scope>NUCLEOTIDE SEQUENCE [LARGE SCALE GENOMIC DNA]</scope>
    <source>
        <strain evidence="3">BK-3</strain>
    </source>
</reference>
<name>A0A558D7H5_9GAMM</name>